<accession>A0A0A9GNP3</accession>
<reference evidence="1" key="2">
    <citation type="journal article" date="2015" name="Data Brief">
        <title>Shoot transcriptome of the giant reed, Arundo donax.</title>
        <authorList>
            <person name="Barrero R.A."/>
            <person name="Guerrero F.D."/>
            <person name="Moolhuijzen P."/>
            <person name="Goolsby J.A."/>
            <person name="Tidwell J."/>
            <person name="Bellgard S.E."/>
            <person name="Bellgard M.I."/>
        </authorList>
    </citation>
    <scope>NUCLEOTIDE SEQUENCE</scope>
    <source>
        <tissue evidence="1">Shoot tissue taken approximately 20 cm above the soil surface</tissue>
    </source>
</reference>
<name>A0A0A9GNP3_ARUDO</name>
<proteinExistence type="predicted"/>
<organism evidence="1">
    <name type="scientific">Arundo donax</name>
    <name type="common">Giant reed</name>
    <name type="synonym">Donax arundinaceus</name>
    <dbReference type="NCBI Taxonomy" id="35708"/>
    <lineage>
        <taxon>Eukaryota</taxon>
        <taxon>Viridiplantae</taxon>
        <taxon>Streptophyta</taxon>
        <taxon>Embryophyta</taxon>
        <taxon>Tracheophyta</taxon>
        <taxon>Spermatophyta</taxon>
        <taxon>Magnoliopsida</taxon>
        <taxon>Liliopsida</taxon>
        <taxon>Poales</taxon>
        <taxon>Poaceae</taxon>
        <taxon>PACMAD clade</taxon>
        <taxon>Arundinoideae</taxon>
        <taxon>Arundineae</taxon>
        <taxon>Arundo</taxon>
    </lineage>
</organism>
<protein>
    <submittedName>
        <fullName evidence="1">Uncharacterized protein</fullName>
    </submittedName>
</protein>
<dbReference type="AlphaFoldDB" id="A0A0A9GNP3"/>
<dbReference type="EMBL" id="GBRH01171136">
    <property type="protein sequence ID" value="JAE26760.1"/>
    <property type="molecule type" value="Transcribed_RNA"/>
</dbReference>
<evidence type="ECO:0000313" key="1">
    <source>
        <dbReference type="EMBL" id="JAE26760.1"/>
    </source>
</evidence>
<reference evidence="1" key="1">
    <citation type="submission" date="2014-09" db="EMBL/GenBank/DDBJ databases">
        <authorList>
            <person name="Magalhaes I.L.F."/>
            <person name="Oliveira U."/>
            <person name="Santos F.R."/>
            <person name="Vidigal T.H.D.A."/>
            <person name="Brescovit A.D."/>
            <person name="Santos A.J."/>
        </authorList>
    </citation>
    <scope>NUCLEOTIDE SEQUENCE</scope>
    <source>
        <tissue evidence="1">Shoot tissue taken approximately 20 cm above the soil surface</tissue>
    </source>
</reference>
<sequence>MLFKLLIHPNCSPRTDLGTNILL</sequence>